<name>A0A1B1YLN5_THEST</name>
<dbReference type="GO" id="GO:0030313">
    <property type="term" value="C:cell envelope"/>
    <property type="evidence" value="ECO:0007669"/>
    <property type="project" value="UniProtKB-SubCell"/>
</dbReference>
<dbReference type="PANTHER" id="PTHR43649:SF31">
    <property type="entry name" value="SN-GLYCEROL-3-PHOSPHATE-BINDING PERIPLASMIC PROTEIN UGPB"/>
    <property type="match status" value="1"/>
</dbReference>
<dbReference type="SUPFAM" id="SSF53850">
    <property type="entry name" value="Periplasmic binding protein-like II"/>
    <property type="match status" value="1"/>
</dbReference>
<protein>
    <recommendedName>
        <fullName evidence="8">ABC transporter substrate-binding protein</fullName>
    </recommendedName>
</protein>
<reference evidence="6 7" key="1">
    <citation type="submission" date="2016-02" db="EMBL/GenBank/DDBJ databases">
        <title>Comparison of Clostridium stercorarium subspecies using comparative genomics and transcriptomics.</title>
        <authorList>
            <person name="Schellenberg J."/>
            <person name="Thallinger G."/>
            <person name="Levin D.B."/>
            <person name="Zhang X."/>
            <person name="Alvare G."/>
            <person name="Fristensky B."/>
            <person name="Sparling R."/>
        </authorList>
    </citation>
    <scope>NUCLEOTIDE SEQUENCE [LARGE SCALE GENOMIC DNA]</scope>
    <source>
        <strain evidence="6 7">DSM 9219</strain>
    </source>
</reference>
<gene>
    <name evidence="6" type="ORF">CSTERLE_08830</name>
</gene>
<evidence type="ECO:0000256" key="1">
    <source>
        <dbReference type="ARBA" id="ARBA00004196"/>
    </source>
</evidence>
<proteinExistence type="inferred from homology"/>
<keyword evidence="3" id="KW-0813">Transport</keyword>
<evidence type="ECO:0000256" key="2">
    <source>
        <dbReference type="ARBA" id="ARBA00008520"/>
    </source>
</evidence>
<evidence type="ECO:0000256" key="4">
    <source>
        <dbReference type="ARBA" id="ARBA00022729"/>
    </source>
</evidence>
<sequence length="537" mass="61874">MKKRFLSLALAMILMACAFAGCEQKGQQASSVPTAAPTQQAGGEAAPEDKYAKELTITVARRGDSRAVEEDLFSPYVKEKFNIVFEITDINNNDFVTKMNLLLASGEAPDINLDQRPEFMLNEWIQAGYFRGYTQEEIKNLMPNYYAQYTEEEWKSIWPAISYFDGKSYYFPSRRASSIDMAWLYREDIFNKLNLKFPTTTDGLLEVMRTLKKETGKVPYVSANSGDVLWAFTGFLQVFGIPELAPRELSYVDPVSGEFVPYAFTTDTFRQHVIFMNKLYEEGLIWQEFATGTTDQVNAAISQGNHMIAWSYPSKIESELNRLSRNENPEASWVWAKDMPSSNPERATYFKANPYYNASGVGFSADASDEVIERFMAFMDWLHTDEGMVFRTYGIEGVTYRKEGNNYVFMDHMASPLKSEGKTLTNYGFVTPGRQHPNLNEYYYPYLTELEKTFFNRKGYYHFIPPVMAYTDEESSELADITTSLQQTAREYYAKFIMGHLDAEDDKEWENYVSTMKKLGLDRFCEIRTTVYERSNR</sequence>
<evidence type="ECO:0000256" key="5">
    <source>
        <dbReference type="SAM" id="SignalP"/>
    </source>
</evidence>
<dbReference type="EMBL" id="CP014673">
    <property type="protein sequence ID" value="ANX01675.1"/>
    <property type="molecule type" value="Genomic_DNA"/>
</dbReference>
<comment type="subcellular location">
    <subcellularLocation>
        <location evidence="1">Cell envelope</location>
    </subcellularLocation>
</comment>
<dbReference type="PROSITE" id="PS51257">
    <property type="entry name" value="PROKAR_LIPOPROTEIN"/>
    <property type="match status" value="1"/>
</dbReference>
<dbReference type="Proteomes" id="UP000092931">
    <property type="component" value="Chromosome"/>
</dbReference>
<comment type="similarity">
    <text evidence="2">Belongs to the bacterial solute-binding protein 1 family.</text>
</comment>
<dbReference type="AlphaFoldDB" id="A0A1B1YLN5"/>
<evidence type="ECO:0000256" key="3">
    <source>
        <dbReference type="ARBA" id="ARBA00022448"/>
    </source>
</evidence>
<dbReference type="RefSeq" id="WP_065820902.1">
    <property type="nucleotide sequence ID" value="NZ_CP014673.1"/>
</dbReference>
<organism evidence="6 7">
    <name type="scientific">Thermoclostridium stercorarium subsp. leptospartum DSM 9219</name>
    <dbReference type="NCBI Taxonomy" id="1346611"/>
    <lineage>
        <taxon>Bacteria</taxon>
        <taxon>Bacillati</taxon>
        <taxon>Bacillota</taxon>
        <taxon>Clostridia</taxon>
        <taxon>Eubacteriales</taxon>
        <taxon>Oscillospiraceae</taxon>
        <taxon>Thermoclostridium</taxon>
    </lineage>
</organism>
<evidence type="ECO:0000313" key="7">
    <source>
        <dbReference type="Proteomes" id="UP000092931"/>
    </source>
</evidence>
<dbReference type="InterPro" id="IPR050490">
    <property type="entry name" value="Bact_solute-bd_prot1"/>
</dbReference>
<dbReference type="PANTHER" id="PTHR43649">
    <property type="entry name" value="ARABINOSE-BINDING PROTEIN-RELATED"/>
    <property type="match status" value="1"/>
</dbReference>
<dbReference type="InterPro" id="IPR006059">
    <property type="entry name" value="SBP"/>
</dbReference>
<feature type="signal peptide" evidence="5">
    <location>
        <begin position="1"/>
        <end position="20"/>
    </location>
</feature>
<dbReference type="Pfam" id="PF13416">
    <property type="entry name" value="SBP_bac_8"/>
    <property type="match status" value="1"/>
</dbReference>
<accession>A0A1B1YLN5</accession>
<keyword evidence="4 5" id="KW-0732">Signal</keyword>
<dbReference type="Gene3D" id="3.40.190.10">
    <property type="entry name" value="Periplasmic binding protein-like II"/>
    <property type="match status" value="2"/>
</dbReference>
<evidence type="ECO:0008006" key="8">
    <source>
        <dbReference type="Google" id="ProtNLM"/>
    </source>
</evidence>
<evidence type="ECO:0000313" key="6">
    <source>
        <dbReference type="EMBL" id="ANX01675.1"/>
    </source>
</evidence>
<feature type="chain" id="PRO_5039639405" description="ABC transporter substrate-binding protein" evidence="5">
    <location>
        <begin position="21"/>
        <end position="537"/>
    </location>
</feature>